<evidence type="ECO:0000256" key="3">
    <source>
        <dbReference type="SAM" id="MobiDB-lite"/>
    </source>
</evidence>
<evidence type="ECO:0000256" key="1">
    <source>
        <dbReference type="ARBA" id="ARBA00022679"/>
    </source>
</evidence>
<name>A0A2H3J7X4_WOLCO</name>
<dbReference type="FunFam" id="3.10.110.10:FF:000094">
    <property type="entry name" value="Probable ubiquitin-conjugating enzyme E2 23"/>
    <property type="match status" value="1"/>
</dbReference>
<dbReference type="PANTHER" id="PTHR46116:SF15">
    <property type="entry name" value="(E3-INDEPENDENT) E2 UBIQUITIN-CONJUGATING ENZYME"/>
    <property type="match status" value="1"/>
</dbReference>
<dbReference type="SMART" id="SM00212">
    <property type="entry name" value="UBCc"/>
    <property type="match status" value="1"/>
</dbReference>
<feature type="domain" description="UBC core" evidence="4">
    <location>
        <begin position="674"/>
        <end position="841"/>
    </location>
</feature>
<dbReference type="SUPFAM" id="SSF54495">
    <property type="entry name" value="UBC-like"/>
    <property type="match status" value="1"/>
</dbReference>
<protein>
    <recommendedName>
        <fullName evidence="4">UBC core domain-containing protein</fullName>
    </recommendedName>
</protein>
<feature type="region of interest" description="Disordered" evidence="3">
    <location>
        <begin position="555"/>
        <end position="586"/>
    </location>
</feature>
<evidence type="ECO:0000259" key="4">
    <source>
        <dbReference type="PROSITE" id="PS50127"/>
    </source>
</evidence>
<keyword evidence="2" id="KW-0833">Ubl conjugation pathway</keyword>
<dbReference type="PROSITE" id="PS50127">
    <property type="entry name" value="UBC_2"/>
    <property type="match status" value="1"/>
</dbReference>
<dbReference type="OMA" id="EMWIEYE"/>
<dbReference type="GO" id="GO:0061631">
    <property type="term" value="F:ubiquitin conjugating enzyme activity"/>
    <property type="evidence" value="ECO:0007669"/>
    <property type="project" value="TreeGrafter"/>
</dbReference>
<evidence type="ECO:0000256" key="2">
    <source>
        <dbReference type="ARBA" id="ARBA00022786"/>
    </source>
</evidence>
<feature type="region of interest" description="Disordered" evidence="3">
    <location>
        <begin position="604"/>
        <end position="642"/>
    </location>
</feature>
<keyword evidence="6" id="KW-1185">Reference proteome</keyword>
<sequence length="924" mass="102400">MMASRAKFYQEDIVRRKDDSNVYGIVLRCWLDAEDVPQSSQNTDPLSRPLKQGEVGVSYFPRPTREIVSESELDLVDRMYQPGDLLKRTVDGVVSAVVTDIEVEGLLAHAITGETLDRWVKTEEIEPAINVDMGDYVIYNDWVGQIVEMYDEAIVDARGGVLVRVPELSARLAVGERGNDVLPQPVPGIQTLFSFIAGSPRPSEQDTVVEVTRTVVAIAWLAVNQSLDHSESASRCRPSMFWHGPDLQKLALVRRRAEEAMRVGDRVYLKDPSGVPVTRHGKEDDPHRIIEVRTLVVKETRTKVTVLWQDGSKETLLAKDTVPYMNPDEYDCWPGDHVIWKTEDLKRAAVVQSVNAVERTAQIRCFDTGALELVPLLDIDPHGMHDSLSSPTDGLGVHRGDLVFIHKEGATNGAPSPMVPRIGEVEDWVREPPTVGSDGHIAGWRRDMTELGNRIAAQHAYDGVLSHAEISRLKKGDNSLQWFGEVVELRLDGHIEVLRPDGSIVILPLQRITKLYDGLEQIEDMWNDAASEGEEGSDLGGEDDVETWAMDENGQWVENDNADGDEWETADEDDGMDIDTSPSFTSTVVPFAPAPKSEAAIATIPSSDTADNGPSPARVSPPTRPLSPGVPQGTAAAELADDNSQSSWKRFEVLPAAPVDHAFYGTPPAQTSRSFLSRITREYRALENSLPDSILVRAFEDRSDLLRSLIIGPENTPYEDAPFIIDWMLDSNFPNSPPIAHFLSWTNGNGRVNPNLYEEGKVCLSILGTWAGDKNETWSAARSSLLQAFVSIQGLVLVKEPWFCEPAFEKLRGTEEGIVNSRLYSEKAYVLSRGFVRRALEIPLGGLDAEIRWFYYTSGKLAKVLNDARALIEKSKSAQDIADAKRDQERAILRLTGGGIIALERTLVKLQAILDAYEQQSQKS</sequence>
<dbReference type="InterPro" id="IPR000608">
    <property type="entry name" value="UBC"/>
</dbReference>
<evidence type="ECO:0000313" key="6">
    <source>
        <dbReference type="Proteomes" id="UP000218811"/>
    </source>
</evidence>
<gene>
    <name evidence="5" type="ORF">WOLCODRAFT_135288</name>
</gene>
<dbReference type="OrthoDB" id="1926878at2759"/>
<proteinExistence type="predicted"/>
<dbReference type="CDD" id="cd23837">
    <property type="entry name" value="UBCc_UBE2O"/>
    <property type="match status" value="1"/>
</dbReference>
<feature type="compositionally biased region" description="Acidic residues" evidence="3">
    <location>
        <begin position="560"/>
        <end position="577"/>
    </location>
</feature>
<reference evidence="5 6" key="1">
    <citation type="journal article" date="2012" name="Science">
        <title>The Paleozoic origin of enzymatic lignin decomposition reconstructed from 31 fungal genomes.</title>
        <authorList>
            <person name="Floudas D."/>
            <person name="Binder M."/>
            <person name="Riley R."/>
            <person name="Barry K."/>
            <person name="Blanchette R.A."/>
            <person name="Henrissat B."/>
            <person name="Martinez A.T."/>
            <person name="Otillar R."/>
            <person name="Spatafora J.W."/>
            <person name="Yadav J.S."/>
            <person name="Aerts A."/>
            <person name="Benoit I."/>
            <person name="Boyd A."/>
            <person name="Carlson A."/>
            <person name="Copeland A."/>
            <person name="Coutinho P.M."/>
            <person name="de Vries R.P."/>
            <person name="Ferreira P."/>
            <person name="Findley K."/>
            <person name="Foster B."/>
            <person name="Gaskell J."/>
            <person name="Glotzer D."/>
            <person name="Gorecki P."/>
            <person name="Heitman J."/>
            <person name="Hesse C."/>
            <person name="Hori C."/>
            <person name="Igarashi K."/>
            <person name="Jurgens J.A."/>
            <person name="Kallen N."/>
            <person name="Kersten P."/>
            <person name="Kohler A."/>
            <person name="Kuees U."/>
            <person name="Kumar T.K.A."/>
            <person name="Kuo A."/>
            <person name="LaButti K."/>
            <person name="Larrondo L.F."/>
            <person name="Lindquist E."/>
            <person name="Ling A."/>
            <person name="Lombard V."/>
            <person name="Lucas S."/>
            <person name="Lundell T."/>
            <person name="Martin R."/>
            <person name="McLaughlin D.J."/>
            <person name="Morgenstern I."/>
            <person name="Morin E."/>
            <person name="Murat C."/>
            <person name="Nagy L.G."/>
            <person name="Nolan M."/>
            <person name="Ohm R.A."/>
            <person name="Patyshakuliyeva A."/>
            <person name="Rokas A."/>
            <person name="Ruiz-Duenas F.J."/>
            <person name="Sabat G."/>
            <person name="Salamov A."/>
            <person name="Samejima M."/>
            <person name="Schmutz J."/>
            <person name="Slot J.C."/>
            <person name="St John F."/>
            <person name="Stenlid J."/>
            <person name="Sun H."/>
            <person name="Sun S."/>
            <person name="Syed K."/>
            <person name="Tsang A."/>
            <person name="Wiebenga A."/>
            <person name="Young D."/>
            <person name="Pisabarro A."/>
            <person name="Eastwood D.C."/>
            <person name="Martin F."/>
            <person name="Cullen D."/>
            <person name="Grigoriev I.V."/>
            <person name="Hibbett D.S."/>
        </authorList>
    </citation>
    <scope>NUCLEOTIDE SEQUENCE [LARGE SCALE GENOMIC DNA]</scope>
    <source>
        <strain evidence="5 6">MD-104</strain>
    </source>
</reference>
<accession>A0A2H3J7X4</accession>
<dbReference type="Pfam" id="PF00179">
    <property type="entry name" value="UQ_con"/>
    <property type="match status" value="1"/>
</dbReference>
<evidence type="ECO:0000313" key="5">
    <source>
        <dbReference type="EMBL" id="PCH33738.1"/>
    </source>
</evidence>
<dbReference type="AlphaFoldDB" id="A0A2H3J7X4"/>
<dbReference type="EMBL" id="KB467831">
    <property type="protein sequence ID" value="PCH33738.1"/>
    <property type="molecule type" value="Genomic_DNA"/>
</dbReference>
<dbReference type="STRING" id="742152.A0A2H3J7X4"/>
<keyword evidence="1" id="KW-0808">Transferase</keyword>
<dbReference type="Proteomes" id="UP000218811">
    <property type="component" value="Unassembled WGS sequence"/>
</dbReference>
<dbReference type="PANTHER" id="PTHR46116">
    <property type="entry name" value="(E3-INDEPENDENT) E2 UBIQUITIN-CONJUGATING ENZYME"/>
    <property type="match status" value="1"/>
</dbReference>
<organism evidence="5 6">
    <name type="scientific">Wolfiporia cocos (strain MD-104)</name>
    <name type="common">Brown rot fungus</name>
    <dbReference type="NCBI Taxonomy" id="742152"/>
    <lineage>
        <taxon>Eukaryota</taxon>
        <taxon>Fungi</taxon>
        <taxon>Dikarya</taxon>
        <taxon>Basidiomycota</taxon>
        <taxon>Agaricomycotina</taxon>
        <taxon>Agaricomycetes</taxon>
        <taxon>Polyporales</taxon>
        <taxon>Phaeolaceae</taxon>
        <taxon>Wolfiporia</taxon>
    </lineage>
</organism>
<dbReference type="Gene3D" id="3.10.110.10">
    <property type="entry name" value="Ubiquitin Conjugating Enzyme"/>
    <property type="match status" value="1"/>
</dbReference>
<dbReference type="InterPro" id="IPR016135">
    <property type="entry name" value="UBQ-conjugating_enzyme/RWD"/>
</dbReference>